<dbReference type="Gene3D" id="1.10.472.10">
    <property type="entry name" value="Cyclin-like"/>
    <property type="match status" value="2"/>
</dbReference>
<dbReference type="SMART" id="SM01332">
    <property type="entry name" value="Cyclin_C"/>
    <property type="match status" value="1"/>
</dbReference>
<dbReference type="InterPro" id="IPR013763">
    <property type="entry name" value="Cyclin-like_dom"/>
</dbReference>
<dbReference type="InterPro" id="IPR046965">
    <property type="entry name" value="Cyclin_A/B-like"/>
</dbReference>
<dbReference type="PANTHER" id="PTHR10177">
    <property type="entry name" value="CYCLINS"/>
    <property type="match status" value="1"/>
</dbReference>
<reference evidence="10 11" key="1">
    <citation type="submission" date="2024-03" db="EMBL/GenBank/DDBJ databases">
        <authorList>
            <person name="Gkanogiannis A."/>
            <person name="Becerra Lopez-Lavalle L."/>
        </authorList>
    </citation>
    <scope>NUCLEOTIDE SEQUENCE [LARGE SCALE GENOMIC DNA]</scope>
</reference>
<dbReference type="InterPro" id="IPR004367">
    <property type="entry name" value="Cyclin_C-dom"/>
</dbReference>
<evidence type="ECO:0000256" key="6">
    <source>
        <dbReference type="ARBA" id="ARBA00032263"/>
    </source>
</evidence>
<dbReference type="InterPro" id="IPR006671">
    <property type="entry name" value="Cyclin_N"/>
</dbReference>
<evidence type="ECO:0000256" key="2">
    <source>
        <dbReference type="ARBA" id="ARBA00011177"/>
    </source>
</evidence>
<evidence type="ECO:0000256" key="7">
    <source>
        <dbReference type="RuleBase" id="RU000383"/>
    </source>
</evidence>
<dbReference type="SUPFAM" id="SSF47954">
    <property type="entry name" value="Cyclin-like"/>
    <property type="match status" value="2"/>
</dbReference>
<dbReference type="PIRSF" id="PIRSF001771">
    <property type="entry name" value="Cyclin_A_B_D_E"/>
    <property type="match status" value="1"/>
</dbReference>
<comment type="similarity">
    <text evidence="1">Belongs to the cyclin family. Cyclin AB subfamily.</text>
</comment>
<dbReference type="InterPro" id="IPR039361">
    <property type="entry name" value="Cyclin"/>
</dbReference>
<evidence type="ECO:0000256" key="8">
    <source>
        <dbReference type="SAM" id="MobiDB-lite"/>
    </source>
</evidence>
<comment type="subunit">
    <text evidence="2">Interacts with the CDC2 protein kinase to form a serine/threonine kinase holoenzyme complex also known as maturation promoting factor (MPF). The cyclin subunit imparts substrate specificity to the complex.</text>
</comment>
<evidence type="ECO:0000256" key="3">
    <source>
        <dbReference type="ARBA" id="ARBA00022618"/>
    </source>
</evidence>
<dbReference type="Pfam" id="PF00134">
    <property type="entry name" value="Cyclin_N"/>
    <property type="match status" value="1"/>
</dbReference>
<dbReference type="SMART" id="SM00385">
    <property type="entry name" value="CYCLIN"/>
    <property type="match status" value="2"/>
</dbReference>
<protein>
    <recommendedName>
        <fullName evidence="6">B-like cyclin</fullName>
    </recommendedName>
</protein>
<accession>A0ABP0Y5Q1</accession>
<keyword evidence="3" id="KW-0132">Cell division</keyword>
<evidence type="ECO:0000259" key="9">
    <source>
        <dbReference type="PROSITE" id="PS51504"/>
    </source>
</evidence>
<evidence type="ECO:0000256" key="4">
    <source>
        <dbReference type="ARBA" id="ARBA00023127"/>
    </source>
</evidence>
<evidence type="ECO:0000256" key="5">
    <source>
        <dbReference type="ARBA" id="ARBA00023306"/>
    </source>
</evidence>
<feature type="compositionally biased region" description="Basic and acidic residues" evidence="8">
    <location>
        <begin position="56"/>
        <end position="75"/>
    </location>
</feature>
<organism evidence="10 11">
    <name type="scientific">Citrullus colocynthis</name>
    <name type="common">colocynth</name>
    <dbReference type="NCBI Taxonomy" id="252529"/>
    <lineage>
        <taxon>Eukaryota</taxon>
        <taxon>Viridiplantae</taxon>
        <taxon>Streptophyta</taxon>
        <taxon>Embryophyta</taxon>
        <taxon>Tracheophyta</taxon>
        <taxon>Spermatophyta</taxon>
        <taxon>Magnoliopsida</taxon>
        <taxon>eudicotyledons</taxon>
        <taxon>Gunneridae</taxon>
        <taxon>Pentapetalae</taxon>
        <taxon>rosids</taxon>
        <taxon>fabids</taxon>
        <taxon>Cucurbitales</taxon>
        <taxon>Cucurbitaceae</taxon>
        <taxon>Benincaseae</taxon>
        <taxon>Citrullus</taxon>
    </lineage>
</organism>
<keyword evidence="11" id="KW-1185">Reference proteome</keyword>
<feature type="region of interest" description="Disordered" evidence="8">
    <location>
        <begin position="1"/>
        <end position="31"/>
    </location>
</feature>
<feature type="domain" description="H15" evidence="9">
    <location>
        <begin position="289"/>
        <end position="363"/>
    </location>
</feature>
<gene>
    <name evidence="10" type="ORF">CITCOLO1_LOCUS7569</name>
</gene>
<keyword evidence="5" id="KW-0131">Cell cycle</keyword>
<dbReference type="Proteomes" id="UP001642487">
    <property type="component" value="Chromosome 2"/>
</dbReference>
<dbReference type="EMBL" id="OZ021736">
    <property type="protein sequence ID" value="CAK9315744.1"/>
    <property type="molecule type" value="Genomic_DNA"/>
</dbReference>
<sequence length="363" mass="41812">MDPPEYHKPSVRTSKKRDSEEHSLQQATANKRPVLGEITNSLIFSSSQCSFSDQEMTDKDLDKEELPEGRSADCSEKSGSAFSIYNHLRSLEMELHVKLLSNNIEKAYNSDSSLTFTRMREILVDWLVEVAEEYKLVSDTVYLTISHIDRYLSWHAVDRSKLQLLGVCCMLIASTHEEISPPHVEDFCYITDNTYTKAQVLNMEREVRKFLTCEGAPTIKVFLRIYTKVALENWKQAQDLQFELLSCYLAELSLLDHRCVHILPSKVAASAIFLSRFTIQPEKHPWCFALQRYSGYRPSELKECILAIHDLQLNRKGSSLLAIRDKYKQHKFKCVAELSSPSEIPAYYFEDIDQQSSNGFLRT</sequence>
<evidence type="ECO:0000313" key="10">
    <source>
        <dbReference type="EMBL" id="CAK9315744.1"/>
    </source>
</evidence>
<dbReference type="Pfam" id="PF02984">
    <property type="entry name" value="Cyclin_C"/>
    <property type="match status" value="1"/>
</dbReference>
<dbReference type="PROSITE" id="PS51504">
    <property type="entry name" value="H15"/>
    <property type="match status" value="1"/>
</dbReference>
<name>A0ABP0Y5Q1_9ROSI</name>
<evidence type="ECO:0000313" key="11">
    <source>
        <dbReference type="Proteomes" id="UP001642487"/>
    </source>
</evidence>
<dbReference type="InterPro" id="IPR036915">
    <property type="entry name" value="Cyclin-like_sf"/>
</dbReference>
<keyword evidence="4 7" id="KW-0195">Cyclin</keyword>
<proteinExistence type="inferred from homology"/>
<evidence type="ECO:0000256" key="1">
    <source>
        <dbReference type="ARBA" id="ARBA00006955"/>
    </source>
</evidence>
<dbReference type="InterPro" id="IPR005818">
    <property type="entry name" value="Histone_H1/H5_H15"/>
</dbReference>
<feature type="region of interest" description="Disordered" evidence="8">
    <location>
        <begin position="55"/>
        <end position="75"/>
    </location>
</feature>